<organism evidence="2 3">
    <name type="scientific">Trichoplusia ni</name>
    <name type="common">Cabbage looper</name>
    <dbReference type="NCBI Taxonomy" id="7111"/>
    <lineage>
        <taxon>Eukaryota</taxon>
        <taxon>Metazoa</taxon>
        <taxon>Ecdysozoa</taxon>
        <taxon>Arthropoda</taxon>
        <taxon>Hexapoda</taxon>
        <taxon>Insecta</taxon>
        <taxon>Pterygota</taxon>
        <taxon>Neoptera</taxon>
        <taxon>Endopterygota</taxon>
        <taxon>Lepidoptera</taxon>
        <taxon>Glossata</taxon>
        <taxon>Ditrysia</taxon>
        <taxon>Noctuoidea</taxon>
        <taxon>Noctuidae</taxon>
        <taxon>Plusiinae</taxon>
        <taxon>Trichoplusia</taxon>
    </lineage>
</organism>
<dbReference type="PANTHER" id="PTHR11008:SF29">
    <property type="entry name" value="IP17226P"/>
    <property type="match status" value="1"/>
</dbReference>
<dbReference type="GO" id="GO:0005615">
    <property type="term" value="C:extracellular space"/>
    <property type="evidence" value="ECO:0007669"/>
    <property type="project" value="TreeGrafter"/>
</dbReference>
<name>A0A7E5VD44_TRINI</name>
<feature type="chain" id="PRO_5028898048" evidence="1">
    <location>
        <begin position="22"/>
        <end position="241"/>
    </location>
</feature>
<sequence>MHYVYVIVLTCLLAPKTVTFGADVLPKTCAEKQVLNFLTEWREGVELPVTLPSLDVIQITSFENVYQGFGIKISYVTGDMKLEGVRNFTVQQLSLSSDYTRASATVRFPLLRLTSDNYTLKGRAYLLYPLSGAGFMNVTFQNVDVTVGITFVSKGGITQAGEINLNLTIGDVKINLANSSWPLNQVLSLRRMEIIEEYRSTFISASKDYLKFELDRVLGNTTTVDTIRTIANNYCKLTANN</sequence>
<dbReference type="SMART" id="SM00700">
    <property type="entry name" value="JHBP"/>
    <property type="match status" value="1"/>
</dbReference>
<proteinExistence type="predicted"/>
<dbReference type="InterPro" id="IPR038606">
    <property type="entry name" value="To_sf"/>
</dbReference>
<dbReference type="Gene3D" id="3.15.10.30">
    <property type="entry name" value="Haemolymph juvenile hormone binding protein"/>
    <property type="match status" value="1"/>
</dbReference>
<accession>A0A7E5VD44</accession>
<evidence type="ECO:0000256" key="1">
    <source>
        <dbReference type="SAM" id="SignalP"/>
    </source>
</evidence>
<dbReference type="AlphaFoldDB" id="A0A7E5VD44"/>
<dbReference type="Pfam" id="PF06585">
    <property type="entry name" value="JHBP"/>
    <property type="match status" value="1"/>
</dbReference>
<dbReference type="Proteomes" id="UP000322000">
    <property type="component" value="Chromosome 4"/>
</dbReference>
<evidence type="ECO:0000313" key="3">
    <source>
        <dbReference type="RefSeq" id="XP_026726196.1"/>
    </source>
</evidence>
<keyword evidence="2" id="KW-1185">Reference proteome</keyword>
<feature type="signal peptide" evidence="1">
    <location>
        <begin position="1"/>
        <end position="21"/>
    </location>
</feature>
<dbReference type="PANTHER" id="PTHR11008">
    <property type="entry name" value="PROTEIN TAKEOUT-LIKE PROTEIN"/>
    <property type="match status" value="1"/>
</dbReference>
<reference evidence="3" key="1">
    <citation type="submission" date="2025-08" db="UniProtKB">
        <authorList>
            <consortium name="RefSeq"/>
        </authorList>
    </citation>
    <scope>IDENTIFICATION</scope>
</reference>
<dbReference type="InParanoid" id="A0A7E5VD44"/>
<dbReference type="GeneID" id="113492748"/>
<gene>
    <name evidence="3" type="primary">LOC113492748</name>
</gene>
<dbReference type="OrthoDB" id="7171891at2759"/>
<keyword evidence="1" id="KW-0732">Signal</keyword>
<evidence type="ECO:0000313" key="2">
    <source>
        <dbReference type="Proteomes" id="UP000322000"/>
    </source>
</evidence>
<dbReference type="RefSeq" id="XP_026726196.1">
    <property type="nucleotide sequence ID" value="XM_026870395.1"/>
</dbReference>
<protein>
    <submittedName>
        <fullName evidence="3">Uncharacterized protein LOC113492748</fullName>
    </submittedName>
</protein>
<dbReference type="KEGG" id="tnl:113492748"/>
<dbReference type="InterPro" id="IPR010562">
    <property type="entry name" value="Haemolymph_juvenile_hormone-bd"/>
</dbReference>